<dbReference type="RefSeq" id="WP_347722014.1">
    <property type="nucleotide sequence ID" value="NZ_CP104395.1"/>
</dbReference>
<dbReference type="InterPro" id="IPR050323">
    <property type="entry name" value="Ribosomal_protein_uL10"/>
</dbReference>
<name>A0ABY8CD44_9ARCH</name>
<dbReference type="SUPFAM" id="SSF160369">
    <property type="entry name" value="Ribosomal protein L10-like"/>
    <property type="match status" value="1"/>
</dbReference>
<dbReference type="Proteomes" id="UP001218034">
    <property type="component" value="Chromosome"/>
</dbReference>
<keyword evidence="4 6" id="KW-0689">Ribosomal protein</keyword>
<dbReference type="InterPro" id="IPR040637">
    <property type="entry name" value="Ribosomal_uL10-like_insert"/>
</dbReference>
<feature type="region of interest" description="Disordered" evidence="7">
    <location>
        <begin position="278"/>
        <end position="326"/>
    </location>
</feature>
<dbReference type="Pfam" id="PF00466">
    <property type="entry name" value="Ribosomal_L10"/>
    <property type="match status" value="1"/>
</dbReference>
<dbReference type="Pfam" id="PF17777">
    <property type="entry name" value="RL10P_insert"/>
    <property type="match status" value="1"/>
</dbReference>
<protein>
    <recommendedName>
        <fullName evidence="6">Large ribosomal subunit protein uL10</fullName>
    </recommendedName>
    <alternativeName>
        <fullName evidence="6">Acidic ribosomal protein P0 homolog</fullName>
    </alternativeName>
</protein>
<keyword evidence="5 6" id="KW-0687">Ribonucleoprotein</keyword>
<organism evidence="9 10">
    <name type="scientific">Candidatus Nanohalococcus occultus</name>
    <dbReference type="NCBI Taxonomy" id="2978047"/>
    <lineage>
        <taxon>Archaea</taxon>
        <taxon>Candidatus Nanohalarchaeota</taxon>
        <taxon>Candidatus Nanohalarchaeota incertae sedis</taxon>
        <taxon>Candidatus Nanohalococcus</taxon>
    </lineage>
</organism>
<comment type="subunit">
    <text evidence="6">Part of the 50S ribosomal subunit. Forms part of the ribosomal stalk which helps the ribosome interact with GTP-bound translation factors. Forms a heptameric L10(L12)2(L12)2(L12)2 complex, where L10 forms an elongated spine to which the L12 dimers bind in a sequential fashion.</text>
</comment>
<feature type="compositionally biased region" description="Acidic residues" evidence="7">
    <location>
        <begin position="284"/>
        <end position="326"/>
    </location>
</feature>
<dbReference type="PANTHER" id="PTHR45699">
    <property type="entry name" value="60S ACIDIC RIBOSOMAL PROTEIN P0"/>
    <property type="match status" value="1"/>
</dbReference>
<evidence type="ECO:0000256" key="1">
    <source>
        <dbReference type="ARBA" id="ARBA00008889"/>
    </source>
</evidence>
<dbReference type="Gene3D" id="6.10.140.760">
    <property type="match status" value="1"/>
</dbReference>
<dbReference type="PANTHER" id="PTHR45699:SF3">
    <property type="entry name" value="LARGE RIBOSOMAL SUBUNIT PROTEIN UL10"/>
    <property type="match status" value="1"/>
</dbReference>
<dbReference type="Gene3D" id="3.30.70.1730">
    <property type="match status" value="1"/>
</dbReference>
<accession>A0ABY8CD44</accession>
<dbReference type="InterPro" id="IPR022909">
    <property type="entry name" value="Ribosomal_uL10_arc"/>
</dbReference>
<evidence type="ECO:0000259" key="8">
    <source>
        <dbReference type="Pfam" id="PF17777"/>
    </source>
</evidence>
<dbReference type="HAMAP" id="MF_00280">
    <property type="entry name" value="Ribosomal_uL10_arch"/>
    <property type="match status" value="1"/>
</dbReference>
<dbReference type="InterPro" id="IPR043141">
    <property type="entry name" value="Ribosomal_uL10-like_sf"/>
</dbReference>
<evidence type="ECO:0000256" key="4">
    <source>
        <dbReference type="ARBA" id="ARBA00022980"/>
    </source>
</evidence>
<feature type="domain" description="Large ribosomal subunit protein uL10-like insertion" evidence="8">
    <location>
        <begin position="113"/>
        <end position="183"/>
    </location>
</feature>
<comment type="similarity">
    <text evidence="1 6">Belongs to the universal ribosomal protein uL10 family.</text>
</comment>
<dbReference type="EMBL" id="CP104395">
    <property type="protein sequence ID" value="WEL19142.1"/>
    <property type="molecule type" value="Genomic_DNA"/>
</dbReference>
<dbReference type="InterPro" id="IPR001790">
    <property type="entry name" value="Ribosomal_uL10"/>
</dbReference>
<reference evidence="9 10" key="1">
    <citation type="submission" date="2022-09" db="EMBL/GenBank/DDBJ databases">
        <title>Xylan utilization by haloarchaea-nanohaloarchaea associations.</title>
        <authorList>
            <person name="Yakimov M."/>
        </authorList>
    </citation>
    <scope>NUCLEOTIDE SEQUENCE [LARGE SCALE GENOMIC DNA]</scope>
    <source>
        <strain evidence="9 10">SVXNc</strain>
    </source>
</reference>
<evidence type="ECO:0000313" key="9">
    <source>
        <dbReference type="EMBL" id="WEL19142.1"/>
    </source>
</evidence>
<evidence type="ECO:0000256" key="7">
    <source>
        <dbReference type="SAM" id="MobiDB-lite"/>
    </source>
</evidence>
<evidence type="ECO:0000256" key="5">
    <source>
        <dbReference type="ARBA" id="ARBA00023274"/>
    </source>
</evidence>
<sequence length="326" mass="35815">MVQPTPKQMSREEKEAKVEEFQENIENFDVVGVLDMHSLPARQLQDIKKEMKEFATVRMSRKTLMDLALENSDRDGVDQLDLNEAVQPAFIFSEKDPFQLFSLIKKNKTSAAAQGGEIAPTDIEVDEGDTGIGPGPMLGKLQQAGLQVQVDDGSIHVTKSGVIIEQGEEITREDADLLNQLGIEPLEIGLDLKLAFAQDQVFTREDLDIDTEAYRKDVEAAAIRSFNLAVNAGVINDRTASTIVSKAVQNAKNLAISEGLPVKETIKEALALAASSSRGLESQLDLEDVDLDEAEDDESEAEESEEESDDSEDESEDESEEEADEE</sequence>
<dbReference type="InterPro" id="IPR043164">
    <property type="entry name" value="Ribosomal_uL10-like_insert_sf"/>
</dbReference>
<dbReference type="GeneID" id="90589545"/>
<keyword evidence="3 6" id="KW-0694">RNA-binding</keyword>
<keyword evidence="2 6" id="KW-0699">rRNA-binding</keyword>
<dbReference type="GO" id="GO:0005840">
    <property type="term" value="C:ribosome"/>
    <property type="evidence" value="ECO:0007669"/>
    <property type="project" value="UniProtKB-KW"/>
</dbReference>
<evidence type="ECO:0000313" key="10">
    <source>
        <dbReference type="Proteomes" id="UP001218034"/>
    </source>
</evidence>
<evidence type="ECO:0000256" key="2">
    <source>
        <dbReference type="ARBA" id="ARBA00022730"/>
    </source>
</evidence>
<evidence type="ECO:0000256" key="6">
    <source>
        <dbReference type="HAMAP-Rule" id="MF_00280"/>
    </source>
</evidence>
<proteinExistence type="inferred from homology"/>
<gene>
    <name evidence="9" type="primary">rplJ</name>
    <name evidence="6" type="synonym">rpl10</name>
    <name evidence="6" type="synonym">rplP0</name>
    <name evidence="9" type="ORF">SVXNc_0110</name>
</gene>
<comment type="function">
    <text evidence="6">Forms part of the ribosomal stalk, playing a central role in the interaction of the ribosome with GTP-bound translation factors.</text>
</comment>
<dbReference type="Gene3D" id="3.90.105.20">
    <property type="match status" value="1"/>
</dbReference>
<evidence type="ECO:0000256" key="3">
    <source>
        <dbReference type="ARBA" id="ARBA00022884"/>
    </source>
</evidence>
<keyword evidence="10" id="KW-1185">Reference proteome</keyword>